<dbReference type="CDD" id="cd02511">
    <property type="entry name" value="Beta4Glucosyltransferase"/>
    <property type="match status" value="1"/>
</dbReference>
<dbReference type="Gene3D" id="3.90.550.10">
    <property type="entry name" value="Spore Coat Polysaccharide Biosynthesis Protein SpsA, Chain A"/>
    <property type="match status" value="1"/>
</dbReference>
<dbReference type="EMBL" id="JALIRP010000005">
    <property type="protein sequence ID" value="MCJ8012746.1"/>
    <property type="molecule type" value="Genomic_DNA"/>
</dbReference>
<protein>
    <submittedName>
        <fullName evidence="2">Glycosyltransferase family 2 protein</fullName>
    </submittedName>
</protein>
<sequence length="634" mass="73379">MENLISLCMIVKNEEKLISRCLESVKKLVDEIIIIDTGSIDKTKSIARQYTNHVYDYKWNDDFAAARNESLRHATGKWILILDADEYIKESEHDFEKLRQYLNSQNPNQPCCYILKILNLTGNGYDETNIIESSGARLFNNNVNIHYSQPIHEQLTVANGTIEFKNILLTLHHSGYIHEIVNQKNKSHRNMEILKTMETGNKDNPYYHFILGNEYSNSGESDLALQSYHLSYEKSSPRDTWFFHLMDRLITTELEKAKYSDAFEHIQTGKKLKPQFVDYYCFSGILLDSLGFLKAAANEFKKCIELAEEANKKNHPYWIVQPTFGNVVPLEMLGEISRKKGNISIAIMYWIKALVLQPKNFRISQTLIDHLVGTESIETTKDILNKLYPRDHAINNVLLYKMALNTADDKLVHIYKREIDNAGIKLKYEDRIQTALFLKKPIVFEECQEKVPSHIAVMAAILTGQSEWIRLASDNKETCLLLVEQIQKTFSNQTIESNVLANHEQLLSKVLFFMWKYNYREEYFLIVNEVANEKTLNMLLQLFYRSGKLEDTLDLATILLESNILDAEGHKLMAQWSIIAKDPNQANMFIMASINEPPIDYLGLITENSDDIANSKEMLELYYCVYPELLHLSF</sequence>
<evidence type="ECO:0000313" key="2">
    <source>
        <dbReference type="EMBL" id="MCJ8012746.1"/>
    </source>
</evidence>
<name>A0A9X1WQD5_9BACL</name>
<dbReference type="RefSeq" id="WP_244725573.1">
    <property type="nucleotide sequence ID" value="NZ_JALIRP010000005.1"/>
</dbReference>
<comment type="caution">
    <text evidence="2">The sequence shown here is derived from an EMBL/GenBank/DDBJ whole genome shotgun (WGS) entry which is preliminary data.</text>
</comment>
<dbReference type="AlphaFoldDB" id="A0A9X1WQD5"/>
<evidence type="ECO:0000313" key="3">
    <source>
        <dbReference type="Proteomes" id="UP001139347"/>
    </source>
</evidence>
<evidence type="ECO:0000259" key="1">
    <source>
        <dbReference type="Pfam" id="PF00535"/>
    </source>
</evidence>
<dbReference type="InterPro" id="IPR001173">
    <property type="entry name" value="Glyco_trans_2-like"/>
</dbReference>
<dbReference type="SMART" id="SM00028">
    <property type="entry name" value="TPR"/>
    <property type="match status" value="3"/>
</dbReference>
<dbReference type="Pfam" id="PF00535">
    <property type="entry name" value="Glycos_transf_2"/>
    <property type="match status" value="1"/>
</dbReference>
<dbReference type="SUPFAM" id="SSF53448">
    <property type="entry name" value="Nucleotide-diphospho-sugar transferases"/>
    <property type="match status" value="1"/>
</dbReference>
<proteinExistence type="predicted"/>
<dbReference type="PANTHER" id="PTHR43630:SF2">
    <property type="entry name" value="GLYCOSYLTRANSFERASE"/>
    <property type="match status" value="1"/>
</dbReference>
<dbReference type="SUPFAM" id="SSF48452">
    <property type="entry name" value="TPR-like"/>
    <property type="match status" value="1"/>
</dbReference>
<organism evidence="2 3">
    <name type="scientific">Paenibacillus mangrovi</name>
    <dbReference type="NCBI Taxonomy" id="2931978"/>
    <lineage>
        <taxon>Bacteria</taxon>
        <taxon>Bacillati</taxon>
        <taxon>Bacillota</taxon>
        <taxon>Bacilli</taxon>
        <taxon>Bacillales</taxon>
        <taxon>Paenibacillaceae</taxon>
        <taxon>Paenibacillus</taxon>
    </lineage>
</organism>
<dbReference type="InterPro" id="IPR019734">
    <property type="entry name" value="TPR_rpt"/>
</dbReference>
<keyword evidence="3" id="KW-1185">Reference proteome</keyword>
<accession>A0A9X1WQD5</accession>
<feature type="domain" description="Glycosyltransferase 2-like" evidence="1">
    <location>
        <begin position="6"/>
        <end position="117"/>
    </location>
</feature>
<gene>
    <name evidence="2" type="ORF">MUG84_13495</name>
</gene>
<dbReference type="Gene3D" id="1.25.40.10">
    <property type="entry name" value="Tetratricopeptide repeat domain"/>
    <property type="match status" value="1"/>
</dbReference>
<reference evidence="2" key="1">
    <citation type="submission" date="2022-04" db="EMBL/GenBank/DDBJ databases">
        <title>Paenibacillus mangrovi sp. nov., a novel endophytic bacterium isolated from bark of Kandelia candel.</title>
        <authorList>
            <person name="Tuo L."/>
        </authorList>
    </citation>
    <scope>NUCLEOTIDE SEQUENCE</scope>
    <source>
        <strain evidence="2">KQZ6P-2</strain>
    </source>
</reference>
<dbReference type="PANTHER" id="PTHR43630">
    <property type="entry name" value="POLY-BETA-1,6-N-ACETYL-D-GLUCOSAMINE SYNTHASE"/>
    <property type="match status" value="1"/>
</dbReference>
<dbReference type="Proteomes" id="UP001139347">
    <property type="component" value="Unassembled WGS sequence"/>
</dbReference>
<dbReference type="InterPro" id="IPR029044">
    <property type="entry name" value="Nucleotide-diphossugar_trans"/>
</dbReference>
<dbReference type="InterPro" id="IPR011990">
    <property type="entry name" value="TPR-like_helical_dom_sf"/>
</dbReference>